<dbReference type="Proteomes" id="UP001419268">
    <property type="component" value="Unassembled WGS sequence"/>
</dbReference>
<proteinExistence type="predicted"/>
<sequence length="109" mass="12948">MYFLTFSFREMLRMPLEELCLQIKSLFLIYIRPFLMRAIEPPQEEAITSAISVLYKEWEYSHTASSGQLHVLGKYRFTLNARKVHSTQNTYLNTTLSQTIVQARFEYWA</sequence>
<evidence type="ECO:0000313" key="2">
    <source>
        <dbReference type="Proteomes" id="UP001419268"/>
    </source>
</evidence>
<protein>
    <submittedName>
        <fullName evidence="1">Uncharacterized protein</fullName>
    </submittedName>
</protein>
<dbReference type="EMBL" id="JBBNAG010000002">
    <property type="protein sequence ID" value="KAK9157099.1"/>
    <property type="molecule type" value="Genomic_DNA"/>
</dbReference>
<keyword evidence="2" id="KW-1185">Reference proteome</keyword>
<dbReference type="AlphaFoldDB" id="A0AAP0KSJ7"/>
<reference evidence="1 2" key="1">
    <citation type="submission" date="2024-01" db="EMBL/GenBank/DDBJ databases">
        <title>Genome assemblies of Stephania.</title>
        <authorList>
            <person name="Yang L."/>
        </authorList>
    </citation>
    <scope>NUCLEOTIDE SEQUENCE [LARGE SCALE GENOMIC DNA]</scope>
    <source>
        <strain evidence="1">JXDWG</strain>
        <tissue evidence="1">Leaf</tissue>
    </source>
</reference>
<accession>A0AAP0KSJ7</accession>
<name>A0AAP0KSJ7_9MAGN</name>
<gene>
    <name evidence="1" type="ORF">Scep_003673</name>
</gene>
<evidence type="ECO:0000313" key="1">
    <source>
        <dbReference type="EMBL" id="KAK9157099.1"/>
    </source>
</evidence>
<comment type="caution">
    <text evidence="1">The sequence shown here is derived from an EMBL/GenBank/DDBJ whole genome shotgun (WGS) entry which is preliminary data.</text>
</comment>
<organism evidence="1 2">
    <name type="scientific">Stephania cephalantha</name>
    <dbReference type="NCBI Taxonomy" id="152367"/>
    <lineage>
        <taxon>Eukaryota</taxon>
        <taxon>Viridiplantae</taxon>
        <taxon>Streptophyta</taxon>
        <taxon>Embryophyta</taxon>
        <taxon>Tracheophyta</taxon>
        <taxon>Spermatophyta</taxon>
        <taxon>Magnoliopsida</taxon>
        <taxon>Ranunculales</taxon>
        <taxon>Menispermaceae</taxon>
        <taxon>Menispermoideae</taxon>
        <taxon>Cissampelideae</taxon>
        <taxon>Stephania</taxon>
    </lineage>
</organism>